<reference evidence="9 10" key="1">
    <citation type="submission" date="2018-10" db="EMBL/GenBank/DDBJ databases">
        <title>Draft genome sequence of Bacillus salarius IM0101, isolated from a hypersaline soil in Inner Mongolia, China.</title>
        <authorList>
            <person name="Yamprayoonswat W."/>
            <person name="Boonvisut S."/>
            <person name="Jumpathong W."/>
            <person name="Sittihan S."/>
            <person name="Ruangsuj P."/>
            <person name="Wanthongcharoen S."/>
            <person name="Thongpramul N."/>
            <person name="Pimmason S."/>
            <person name="Yu B."/>
            <person name="Yasawong M."/>
        </authorList>
    </citation>
    <scope>NUCLEOTIDE SEQUENCE [LARGE SCALE GENOMIC DNA]</scope>
    <source>
        <strain evidence="9 10">IM0101</strain>
    </source>
</reference>
<evidence type="ECO:0000256" key="7">
    <source>
        <dbReference type="SAM" id="MobiDB-lite"/>
    </source>
</evidence>
<comment type="subunit">
    <text evidence="6">RNAP is composed of a core of 2 alpha, a beta and a beta' subunits. The core is associated with a delta subunit and one of several sigma factors.</text>
</comment>
<evidence type="ECO:0000313" key="10">
    <source>
        <dbReference type="Proteomes" id="UP000275076"/>
    </source>
</evidence>
<organism evidence="9 10">
    <name type="scientific">Salibacterium salarium</name>
    <dbReference type="NCBI Taxonomy" id="284579"/>
    <lineage>
        <taxon>Bacteria</taxon>
        <taxon>Bacillati</taxon>
        <taxon>Bacillota</taxon>
        <taxon>Bacilli</taxon>
        <taxon>Bacillales</taxon>
        <taxon>Bacillaceae</taxon>
    </lineage>
</organism>
<dbReference type="InterPro" id="IPR007759">
    <property type="entry name" value="Asxl_HARE-HTH"/>
</dbReference>
<feature type="compositionally biased region" description="Acidic residues" evidence="7">
    <location>
        <begin position="156"/>
        <end position="171"/>
    </location>
</feature>
<dbReference type="Proteomes" id="UP000275076">
    <property type="component" value="Unassembled WGS sequence"/>
</dbReference>
<dbReference type="GO" id="GO:0006351">
    <property type="term" value="P:DNA-templated transcription"/>
    <property type="evidence" value="ECO:0007669"/>
    <property type="project" value="InterPro"/>
</dbReference>
<evidence type="ECO:0000256" key="6">
    <source>
        <dbReference type="HAMAP-Rule" id="MF_00357"/>
    </source>
</evidence>
<dbReference type="HAMAP" id="MF_00357">
    <property type="entry name" value="RNApol_bact_RpoE"/>
    <property type="match status" value="1"/>
</dbReference>
<gene>
    <name evidence="6 9" type="primary">rpoE</name>
    <name evidence="9" type="ORF">D7Z54_34790</name>
</gene>
<sequence length="171" mass="19834">MERKCEVVSISDYNEEEVEEMSAIELAHILLDDENQPYDYSNLIARISELKGLGPNETENRRTKLFTAINLDGRFVHLGENHWGLRNWYPLDQSDEDLSTTVKAPAKKQNQEDDIDDFGDEDFDDDFEDIEDELDELSHEENAEDEEKTKPLSGFDSEEEEESETSDDDTY</sequence>
<dbReference type="GO" id="GO:0006355">
    <property type="term" value="P:regulation of DNA-templated transcription"/>
    <property type="evidence" value="ECO:0007669"/>
    <property type="project" value="UniProtKB-UniRule"/>
</dbReference>
<feature type="domain" description="HTH HARE-type" evidence="8">
    <location>
        <begin position="21"/>
        <end position="88"/>
    </location>
</feature>
<evidence type="ECO:0000259" key="8">
    <source>
        <dbReference type="PROSITE" id="PS51913"/>
    </source>
</evidence>
<dbReference type="GO" id="GO:0000428">
    <property type="term" value="C:DNA-directed RNA polymerase complex"/>
    <property type="evidence" value="ECO:0007669"/>
    <property type="project" value="UniProtKB-KW"/>
</dbReference>
<evidence type="ECO:0000256" key="3">
    <source>
        <dbReference type="ARBA" id="ARBA00022679"/>
    </source>
</evidence>
<keyword evidence="5 6" id="KW-0804">Transcription</keyword>
<feature type="compositionally biased region" description="Acidic residues" evidence="7">
    <location>
        <begin position="112"/>
        <end position="135"/>
    </location>
</feature>
<dbReference type="Gene3D" id="1.10.10.1250">
    <property type="entry name" value="RNA polymerase, subunit delta, N-terminal domain"/>
    <property type="match status" value="1"/>
</dbReference>
<keyword evidence="4 6" id="KW-0548">Nucleotidyltransferase</keyword>
<dbReference type="InterPro" id="IPR029757">
    <property type="entry name" value="RpoE"/>
</dbReference>
<evidence type="ECO:0000256" key="1">
    <source>
        <dbReference type="ARBA" id="ARBA00009828"/>
    </source>
</evidence>
<dbReference type="GO" id="GO:0003899">
    <property type="term" value="F:DNA-directed RNA polymerase activity"/>
    <property type="evidence" value="ECO:0007669"/>
    <property type="project" value="UniProtKB-UniRule"/>
</dbReference>
<dbReference type="AlphaFoldDB" id="A0A428MRP8"/>
<comment type="similarity">
    <text evidence="1 6">Belongs to the RpoE family.</text>
</comment>
<dbReference type="OrthoDB" id="401223at2"/>
<evidence type="ECO:0000256" key="5">
    <source>
        <dbReference type="ARBA" id="ARBA00023163"/>
    </source>
</evidence>
<proteinExistence type="inferred from homology"/>
<keyword evidence="2 6" id="KW-0240">DNA-directed RNA polymerase</keyword>
<keyword evidence="3 6" id="KW-0808">Transferase</keyword>
<evidence type="ECO:0000256" key="4">
    <source>
        <dbReference type="ARBA" id="ARBA00022695"/>
    </source>
</evidence>
<feature type="region of interest" description="Disordered" evidence="7">
    <location>
        <begin position="98"/>
        <end position="171"/>
    </location>
</feature>
<protein>
    <recommendedName>
        <fullName evidence="6">Probable DNA-directed RNA polymerase subunit delta</fullName>
    </recommendedName>
    <alternativeName>
        <fullName evidence="6">RNAP delta factor</fullName>
    </alternativeName>
</protein>
<dbReference type="InterPro" id="IPR038087">
    <property type="entry name" value="RNAP_delta_N_dom_sf"/>
</dbReference>
<dbReference type="NCBIfam" id="TIGR04567">
    <property type="entry name" value="RNAP_delt_lowGC"/>
    <property type="match status" value="1"/>
</dbReference>
<evidence type="ECO:0000313" key="9">
    <source>
        <dbReference type="EMBL" id="RSL28757.1"/>
    </source>
</evidence>
<dbReference type="EMBL" id="RBVX01000176">
    <property type="protein sequence ID" value="RSL28757.1"/>
    <property type="molecule type" value="Genomic_DNA"/>
</dbReference>
<comment type="caution">
    <text evidence="9">The sequence shown here is derived from an EMBL/GenBank/DDBJ whole genome shotgun (WGS) entry which is preliminary data.</text>
</comment>
<comment type="function">
    <text evidence="6">Participates in both the initiation and recycling phases of transcription. In the presence of the delta subunit, RNAP displays an increased specificity of transcription, a decreased affinity for nucleic acids, and an increased efficiency of RNA synthesis because of enhanced recycling.</text>
</comment>
<name>A0A428MRP8_9BACI</name>
<dbReference type="PROSITE" id="PS51913">
    <property type="entry name" value="HTH_HARE"/>
    <property type="match status" value="1"/>
</dbReference>
<keyword evidence="10" id="KW-1185">Reference proteome</keyword>
<accession>A0A428MRP8</accession>
<evidence type="ECO:0000256" key="2">
    <source>
        <dbReference type="ARBA" id="ARBA00022478"/>
    </source>
</evidence>